<dbReference type="EMBL" id="AP028907">
    <property type="protein sequence ID" value="BES82572.1"/>
    <property type="molecule type" value="Genomic_DNA"/>
</dbReference>
<reference evidence="1 2" key="1">
    <citation type="submission" date="2023-09" db="EMBL/GenBank/DDBJ databases">
        <title>Pyrofollis japonicus gen. nov. sp. nov., a novel member of the family Pyrodictiaceae isolated from the Iheya North hydrothermal field.</title>
        <authorList>
            <person name="Miyazaki U."/>
            <person name="Sanari M."/>
            <person name="Tame A."/>
            <person name="Kitajima M."/>
            <person name="Okamoto A."/>
            <person name="Sawayama S."/>
            <person name="Miyazaki J."/>
            <person name="Takai K."/>
            <person name="Nakagawa S."/>
        </authorList>
    </citation>
    <scope>NUCLEOTIDE SEQUENCE [LARGE SCALE GENOMIC DNA]</scope>
    <source>
        <strain evidence="1 2">AV2</strain>
    </source>
</reference>
<evidence type="ECO:0008006" key="3">
    <source>
        <dbReference type="Google" id="ProtNLM"/>
    </source>
</evidence>
<proteinExistence type="predicted"/>
<dbReference type="GeneID" id="89290144"/>
<keyword evidence="2" id="KW-1185">Reference proteome</keyword>
<protein>
    <recommendedName>
        <fullName evidence="3">Ribbon-helix-helix protein CopG domain-containing protein</fullName>
    </recommendedName>
</protein>
<evidence type="ECO:0000313" key="1">
    <source>
        <dbReference type="EMBL" id="BES82572.1"/>
    </source>
</evidence>
<organism evidence="1 2">
    <name type="scientific">Pyrodictium abyssi</name>
    <dbReference type="NCBI Taxonomy" id="54256"/>
    <lineage>
        <taxon>Archaea</taxon>
        <taxon>Thermoproteota</taxon>
        <taxon>Thermoprotei</taxon>
        <taxon>Desulfurococcales</taxon>
        <taxon>Pyrodictiaceae</taxon>
        <taxon>Pyrodictium</taxon>
    </lineage>
</organism>
<name>A0ABM8J049_9CREN</name>
<sequence>MSETKRRGYRSVSVRAPIFDRLLEIAQREGLNSAAEAVEHLVNKYVEGYVLGEAASVEAMVSRLLFKDRRPGYYLYETTCMGHAADPLVFYTYRVGMNSGRPKVRLILAVSPLPVYKSYCLDPRRCEYETLAKDLDYCIDYASQKMHELLKEKQEAVEILDKMGIDTTDLKACMKDKDSCRSKAETMILVPLDKIEEARQLSLFKR</sequence>
<evidence type="ECO:0000313" key="2">
    <source>
        <dbReference type="Proteomes" id="UP001341135"/>
    </source>
</evidence>
<dbReference type="Proteomes" id="UP001341135">
    <property type="component" value="Chromosome"/>
</dbReference>
<gene>
    <name evidence="1" type="ORF">PABY_21390</name>
</gene>
<dbReference type="RefSeq" id="WP_338250017.1">
    <property type="nucleotide sequence ID" value="NZ_AP028907.1"/>
</dbReference>
<accession>A0ABM8J049</accession>